<dbReference type="PROSITE" id="PS50271">
    <property type="entry name" value="ZF_UBP"/>
    <property type="match status" value="1"/>
</dbReference>
<evidence type="ECO:0000256" key="4">
    <source>
        <dbReference type="PROSITE-ProRule" id="PRU00502"/>
    </source>
</evidence>
<evidence type="ECO:0000256" key="1">
    <source>
        <dbReference type="ARBA" id="ARBA00022723"/>
    </source>
</evidence>
<dbReference type="PANTHER" id="PTHR24007:SF7">
    <property type="entry name" value="BRCA1-ASSOCIATED PROTEIN"/>
    <property type="match status" value="1"/>
</dbReference>
<dbReference type="PROSITE" id="PS50089">
    <property type="entry name" value="ZF_RING_2"/>
    <property type="match status" value="1"/>
</dbReference>
<dbReference type="InterPro" id="IPR035979">
    <property type="entry name" value="RBD_domain_sf"/>
</dbReference>
<evidence type="ECO:0000256" key="6">
    <source>
        <dbReference type="SAM" id="MobiDB-lite"/>
    </source>
</evidence>
<dbReference type="GO" id="GO:0005737">
    <property type="term" value="C:cytoplasm"/>
    <property type="evidence" value="ECO:0007669"/>
    <property type="project" value="TreeGrafter"/>
</dbReference>
<dbReference type="InterPro" id="IPR011422">
    <property type="entry name" value="BRAP2/ETP1_RRM"/>
</dbReference>
<dbReference type="InterPro" id="IPR001841">
    <property type="entry name" value="Znf_RING"/>
</dbReference>
<dbReference type="GO" id="GO:0008270">
    <property type="term" value="F:zinc ion binding"/>
    <property type="evidence" value="ECO:0007669"/>
    <property type="project" value="UniProtKB-KW"/>
</dbReference>
<evidence type="ECO:0000259" key="7">
    <source>
        <dbReference type="PROSITE" id="PS50089"/>
    </source>
</evidence>
<dbReference type="Proteomes" id="UP000278807">
    <property type="component" value="Unassembled WGS sequence"/>
</dbReference>
<dbReference type="Pfam" id="PF13639">
    <property type="entry name" value="zf-RING_2"/>
    <property type="match status" value="1"/>
</dbReference>
<dbReference type="SMART" id="SM00184">
    <property type="entry name" value="RING"/>
    <property type="match status" value="1"/>
</dbReference>
<evidence type="ECO:0000259" key="8">
    <source>
        <dbReference type="PROSITE" id="PS50271"/>
    </source>
</evidence>
<keyword evidence="3" id="KW-0862">Zinc</keyword>
<keyword evidence="2 4" id="KW-0863">Zinc-finger</keyword>
<dbReference type="GO" id="GO:0003676">
    <property type="term" value="F:nucleic acid binding"/>
    <property type="evidence" value="ECO:0007669"/>
    <property type="project" value="InterPro"/>
</dbReference>
<keyword evidence="10" id="KW-1185">Reference proteome</keyword>
<keyword evidence="5" id="KW-0175">Coiled coil</keyword>
<reference evidence="11" key="1">
    <citation type="submission" date="2017-02" db="UniProtKB">
        <authorList>
            <consortium name="WormBaseParasite"/>
        </authorList>
    </citation>
    <scope>IDENTIFICATION</scope>
</reference>
<dbReference type="InterPro" id="IPR013083">
    <property type="entry name" value="Znf_RING/FYVE/PHD"/>
</dbReference>
<dbReference type="SUPFAM" id="SSF57850">
    <property type="entry name" value="RING/U-box"/>
    <property type="match status" value="2"/>
</dbReference>
<dbReference type="WBParaSite" id="HNAJ_0000810001-mRNA-1">
    <property type="protein sequence ID" value="HNAJ_0000810001-mRNA-1"/>
    <property type="gene ID" value="HNAJ_0000810001"/>
</dbReference>
<feature type="region of interest" description="Disordered" evidence="6">
    <location>
        <begin position="540"/>
        <end position="561"/>
    </location>
</feature>
<accession>A0A0R3TLH6</accession>
<evidence type="ECO:0000313" key="10">
    <source>
        <dbReference type="Proteomes" id="UP000278807"/>
    </source>
</evidence>
<keyword evidence="1" id="KW-0479">Metal-binding</keyword>
<evidence type="ECO:0000256" key="2">
    <source>
        <dbReference type="ARBA" id="ARBA00022771"/>
    </source>
</evidence>
<gene>
    <name evidence="9" type="ORF">HNAJ_LOCUS8096</name>
</gene>
<dbReference type="GO" id="GO:0007265">
    <property type="term" value="P:Ras protein signal transduction"/>
    <property type="evidence" value="ECO:0007669"/>
    <property type="project" value="TreeGrafter"/>
</dbReference>
<dbReference type="Gene3D" id="3.30.40.10">
    <property type="entry name" value="Zinc/RING finger domain, C3HC4 (zinc finger)"/>
    <property type="match status" value="2"/>
</dbReference>
<feature type="coiled-coil region" evidence="5">
    <location>
        <begin position="402"/>
        <end position="492"/>
    </location>
</feature>
<reference evidence="9 10" key="2">
    <citation type="submission" date="2018-11" db="EMBL/GenBank/DDBJ databases">
        <authorList>
            <consortium name="Pathogen Informatics"/>
        </authorList>
    </citation>
    <scope>NUCLEOTIDE SEQUENCE [LARGE SCALE GENOMIC DNA]</scope>
</reference>
<dbReference type="InterPro" id="IPR047243">
    <property type="entry name" value="RING-H2_BRAP2"/>
</dbReference>
<dbReference type="InterPro" id="IPR001607">
    <property type="entry name" value="Znf_UBP"/>
</dbReference>
<dbReference type="GO" id="GO:0016567">
    <property type="term" value="P:protein ubiquitination"/>
    <property type="evidence" value="ECO:0007669"/>
    <property type="project" value="TreeGrafter"/>
</dbReference>
<feature type="domain" description="RING-type" evidence="7">
    <location>
        <begin position="228"/>
        <end position="269"/>
    </location>
</feature>
<sequence>MEPVDRRSIIILINERSPKLRKSFFYSGMMFLNNNIPAFSLFEDLLEANSSTTDNSYTIHTGCREFTTITVTTIENMPNPWKKSDRVAFIAGNPLNEQSEGIIHMFAKPIKSSHKNTVQSEMLCILGIPCSVTVKDLLDFISPMSGNIIELKVVKSNRVGHYMALLMFKTPEATDQFYEAFNGCKYNSFESDTCQLCYVSHVEAITTSPNGSFGASFPLKGRIELPSCPVCLEKLDEPVAGILTTILCNHSFHGQCISKTTDTVCPVCRYVQSPEMQEESKCADCDLRENLWICLICGNLGCGRYGHKHAYAHFENTGHTFALEVTTNLVWDYADDAYVHRIAVNLEDGKLVQVGEGGETGDKKTDNLCMEFSALLVSQLDSQRQYFEGQLKAVSEQSAERISIIEADLEKTNRTLTDLETRLATVTKEKNALSQKFATSNSLAQRLHKELSEERALIAGLSSSASTWEERAKKAEKELAAAREELVDLLLNLELRDKIAEASAANNVGFPSLVSPLQCPPYLASLQSLGATAVITSGELEESELTVKEPTQRPRRRRKNR</sequence>
<organism evidence="11">
    <name type="scientific">Rodentolepis nana</name>
    <name type="common">Dwarf tapeworm</name>
    <name type="synonym">Hymenolepis nana</name>
    <dbReference type="NCBI Taxonomy" id="102285"/>
    <lineage>
        <taxon>Eukaryota</taxon>
        <taxon>Metazoa</taxon>
        <taxon>Spiralia</taxon>
        <taxon>Lophotrochozoa</taxon>
        <taxon>Platyhelminthes</taxon>
        <taxon>Cestoda</taxon>
        <taxon>Eucestoda</taxon>
        <taxon>Cyclophyllidea</taxon>
        <taxon>Hymenolepididae</taxon>
        <taxon>Rodentolepis</taxon>
    </lineage>
</organism>
<dbReference type="Pfam" id="PF07576">
    <property type="entry name" value="BRAP2"/>
    <property type="match status" value="1"/>
</dbReference>
<name>A0A0R3TLH6_RODNA</name>
<evidence type="ECO:0000313" key="9">
    <source>
        <dbReference type="EMBL" id="VDO03956.1"/>
    </source>
</evidence>
<dbReference type="PANTHER" id="PTHR24007">
    <property type="entry name" value="BRCA1-ASSOCIATED PROTEIN"/>
    <property type="match status" value="1"/>
</dbReference>
<dbReference type="Pfam" id="PF02148">
    <property type="entry name" value="zf-UBP"/>
    <property type="match status" value="1"/>
</dbReference>
<dbReference type="SMART" id="SM00290">
    <property type="entry name" value="ZnF_UBP"/>
    <property type="match status" value="1"/>
</dbReference>
<evidence type="ECO:0000313" key="11">
    <source>
        <dbReference type="WBParaSite" id="HNAJ_0000810001-mRNA-1"/>
    </source>
</evidence>
<dbReference type="EMBL" id="UZAE01012194">
    <property type="protein sequence ID" value="VDO03956.1"/>
    <property type="molecule type" value="Genomic_DNA"/>
</dbReference>
<dbReference type="SUPFAM" id="SSF54928">
    <property type="entry name" value="RNA-binding domain, RBD"/>
    <property type="match status" value="1"/>
</dbReference>
<protein>
    <submittedName>
        <fullName evidence="11">BRCA1-associated protein</fullName>
    </submittedName>
</protein>
<dbReference type="STRING" id="102285.A0A0R3TLH6"/>
<feature type="domain" description="UBP-type" evidence="8">
    <location>
        <begin position="266"/>
        <end position="358"/>
    </location>
</feature>
<dbReference type="CDD" id="cd16457">
    <property type="entry name" value="RING-H2_BRAP2"/>
    <property type="match status" value="1"/>
</dbReference>
<dbReference type="AlphaFoldDB" id="A0A0R3TLH6"/>
<dbReference type="GO" id="GO:0061630">
    <property type="term" value="F:ubiquitin protein ligase activity"/>
    <property type="evidence" value="ECO:0007669"/>
    <property type="project" value="TreeGrafter"/>
</dbReference>
<evidence type="ECO:0000256" key="5">
    <source>
        <dbReference type="SAM" id="Coils"/>
    </source>
</evidence>
<dbReference type="OrthoDB" id="273556at2759"/>
<proteinExistence type="predicted"/>
<evidence type="ECO:0000256" key="3">
    <source>
        <dbReference type="ARBA" id="ARBA00022833"/>
    </source>
</evidence>